<name>A0A550CAJ3_9AGAR</name>
<organism evidence="2 3">
    <name type="scientific">Schizophyllum amplum</name>
    <dbReference type="NCBI Taxonomy" id="97359"/>
    <lineage>
        <taxon>Eukaryota</taxon>
        <taxon>Fungi</taxon>
        <taxon>Dikarya</taxon>
        <taxon>Basidiomycota</taxon>
        <taxon>Agaricomycotina</taxon>
        <taxon>Agaricomycetes</taxon>
        <taxon>Agaricomycetidae</taxon>
        <taxon>Agaricales</taxon>
        <taxon>Schizophyllaceae</taxon>
        <taxon>Schizophyllum</taxon>
    </lineage>
</organism>
<dbReference type="Pfam" id="PF20236">
    <property type="entry name" value="DUF6593"/>
    <property type="match status" value="1"/>
</dbReference>
<evidence type="ECO:0000259" key="1">
    <source>
        <dbReference type="Pfam" id="PF20236"/>
    </source>
</evidence>
<dbReference type="InterPro" id="IPR046528">
    <property type="entry name" value="DUF6593"/>
</dbReference>
<proteinExistence type="predicted"/>
<dbReference type="Proteomes" id="UP000320762">
    <property type="component" value="Unassembled WGS sequence"/>
</dbReference>
<dbReference type="STRING" id="97359.A0A550CAJ3"/>
<gene>
    <name evidence="2" type="ORF">BD626DRAFT_73063</name>
</gene>
<dbReference type="OrthoDB" id="3183898at2759"/>
<feature type="domain" description="DUF6593" evidence="1">
    <location>
        <begin position="38"/>
        <end position="181"/>
    </location>
</feature>
<protein>
    <recommendedName>
        <fullName evidence="1">DUF6593 domain-containing protein</fullName>
    </recommendedName>
</protein>
<dbReference type="AlphaFoldDB" id="A0A550CAJ3"/>
<evidence type="ECO:0000313" key="3">
    <source>
        <dbReference type="Proteomes" id="UP000320762"/>
    </source>
</evidence>
<dbReference type="EMBL" id="VDMD01000015">
    <property type="protein sequence ID" value="TRM61815.1"/>
    <property type="molecule type" value="Genomic_DNA"/>
</dbReference>
<accession>A0A550CAJ3</accession>
<reference evidence="2 3" key="1">
    <citation type="journal article" date="2019" name="New Phytol.">
        <title>Comparative genomics reveals unique wood-decay strategies and fruiting body development in the Schizophyllaceae.</title>
        <authorList>
            <person name="Almasi E."/>
            <person name="Sahu N."/>
            <person name="Krizsan K."/>
            <person name="Balint B."/>
            <person name="Kovacs G.M."/>
            <person name="Kiss B."/>
            <person name="Cseklye J."/>
            <person name="Drula E."/>
            <person name="Henrissat B."/>
            <person name="Nagy I."/>
            <person name="Chovatia M."/>
            <person name="Adam C."/>
            <person name="LaButti K."/>
            <person name="Lipzen A."/>
            <person name="Riley R."/>
            <person name="Grigoriev I.V."/>
            <person name="Nagy L.G."/>
        </authorList>
    </citation>
    <scope>NUCLEOTIDE SEQUENCE [LARGE SCALE GENOMIC DNA]</scope>
    <source>
        <strain evidence="2 3">NL-1724</strain>
    </source>
</reference>
<keyword evidence="3" id="KW-1185">Reference proteome</keyword>
<sequence length="191" mass="21091">MMASGTWQNLAPRHDARLSGWHGRDADSWHNLFYTGADDPRACVVIGEDSKPHLFCVETTHGGSRTTIQKNNRDVVATIDWSAGDHLGRVTIGARHLHASQLLGPGSSSSARAFPSTTGKKCEWRRGGYDNLSYDLYAGSHVIATYRRFTRGTSVGPSHGILEYIFDHDAFLVEVIVTLCLNRHLDAPRAF</sequence>
<comment type="caution">
    <text evidence="2">The sequence shown here is derived from an EMBL/GenBank/DDBJ whole genome shotgun (WGS) entry which is preliminary data.</text>
</comment>
<evidence type="ECO:0000313" key="2">
    <source>
        <dbReference type="EMBL" id="TRM61815.1"/>
    </source>
</evidence>